<dbReference type="OMA" id="SLAIYSW"/>
<dbReference type="GO" id="GO:0005783">
    <property type="term" value="C:endoplasmic reticulum"/>
    <property type="evidence" value="ECO:0007669"/>
    <property type="project" value="TreeGrafter"/>
</dbReference>
<keyword evidence="2" id="KW-0276">Fatty acid metabolism</keyword>
<sequence>MKETIEMGEQNKHIPDMPPKPSSLVSICYTSGTGGNARGILTTDANVVANCSPIANFKYGAFAADDTLLSYMPAAHIFERVMEAAILMKGGAIGFFSGNVTLLGDDLFHLRPTKMPCVPALLNRVYSNAMTQINSSLIGRCIFQRALASKKRLLEKQIVCDDTIWDCLIFKKIRNYFGGRMKLMICGSAPCSDEVLLFTRVALGCYVVQGYGCTEATAVVTCSLEGDYEPGHVGPPVSSCKVKLVALSETSNTGIEKAGEICTFGPCVFQSYFKNPEATAKVLDKDGWLHTGDVGMWTDRGTLKIIGRVNSLFKLSHGQFIAPEKIESVYIRSQFVFQIFVYGANQHDYVVAVVVLDFSNLKSALRPILGPKVDNVLTICTHEATMTLITHDMHEKVVAAGLHRIEESKLEQLQRMKRNHSSLKRNQTSLDVFLKKNRVDNCPVENNDSSVAETDENDEINAVDNDETSAVDNDETNAVDTVDVETSDWVPQIFDFATKTCDFAVFFIQANGVSTFGLFNVE</sequence>
<accession>A0A915IWN1</accession>
<dbReference type="EC" id="6.2.1.3" evidence="3"/>
<evidence type="ECO:0000313" key="6">
    <source>
        <dbReference type="WBParaSite" id="nRc.2.0.1.t18489-RA"/>
    </source>
</evidence>
<keyword evidence="2" id="KW-0443">Lipid metabolism</keyword>
<proteinExistence type="predicted"/>
<feature type="domain" description="AMP-dependent synthetase/ligase" evidence="4">
    <location>
        <begin position="13"/>
        <end position="273"/>
    </location>
</feature>
<dbReference type="Gene3D" id="3.40.50.12780">
    <property type="entry name" value="N-terminal domain of ligase-like"/>
    <property type="match status" value="1"/>
</dbReference>
<dbReference type="GO" id="GO:0016020">
    <property type="term" value="C:membrane"/>
    <property type="evidence" value="ECO:0007669"/>
    <property type="project" value="TreeGrafter"/>
</dbReference>
<dbReference type="Pfam" id="PF00501">
    <property type="entry name" value="AMP-binding"/>
    <property type="match status" value="1"/>
</dbReference>
<name>A0A915IWN1_ROMCU</name>
<protein>
    <recommendedName>
        <fullName evidence="3">long-chain-fatty-acid--CoA ligase</fullName>
        <ecNumber evidence="3">6.2.1.3</ecNumber>
    </recommendedName>
</protein>
<keyword evidence="1" id="KW-0436">Ligase</keyword>
<dbReference type="AlphaFoldDB" id="A0A915IWN1"/>
<dbReference type="GO" id="GO:0004467">
    <property type="term" value="F:long-chain fatty acid-CoA ligase activity"/>
    <property type="evidence" value="ECO:0007669"/>
    <property type="project" value="UniProtKB-EC"/>
</dbReference>
<reference evidence="6" key="1">
    <citation type="submission" date="2022-11" db="UniProtKB">
        <authorList>
            <consortium name="WormBaseParasite"/>
        </authorList>
    </citation>
    <scope>IDENTIFICATION</scope>
</reference>
<dbReference type="PANTHER" id="PTHR43272">
    <property type="entry name" value="LONG-CHAIN-FATTY-ACID--COA LIGASE"/>
    <property type="match status" value="1"/>
</dbReference>
<evidence type="ECO:0000259" key="4">
    <source>
        <dbReference type="Pfam" id="PF00501"/>
    </source>
</evidence>
<organism evidence="5 6">
    <name type="scientific">Romanomermis culicivorax</name>
    <name type="common">Nematode worm</name>
    <dbReference type="NCBI Taxonomy" id="13658"/>
    <lineage>
        <taxon>Eukaryota</taxon>
        <taxon>Metazoa</taxon>
        <taxon>Ecdysozoa</taxon>
        <taxon>Nematoda</taxon>
        <taxon>Enoplea</taxon>
        <taxon>Dorylaimia</taxon>
        <taxon>Mermithida</taxon>
        <taxon>Mermithoidea</taxon>
        <taxon>Mermithidae</taxon>
        <taxon>Romanomermis</taxon>
    </lineage>
</organism>
<dbReference type="InterPro" id="IPR000873">
    <property type="entry name" value="AMP-dep_synth/lig_dom"/>
</dbReference>
<evidence type="ECO:0000256" key="2">
    <source>
        <dbReference type="ARBA" id="ARBA00022832"/>
    </source>
</evidence>
<evidence type="ECO:0000256" key="3">
    <source>
        <dbReference type="ARBA" id="ARBA00026121"/>
    </source>
</evidence>
<dbReference type="InterPro" id="IPR042099">
    <property type="entry name" value="ANL_N_sf"/>
</dbReference>
<keyword evidence="5" id="KW-1185">Reference proteome</keyword>
<dbReference type="PANTHER" id="PTHR43272:SF107">
    <property type="entry name" value="LONG-CHAIN-FATTY-ACID--COA LIGASE 5"/>
    <property type="match status" value="1"/>
</dbReference>
<evidence type="ECO:0000313" key="5">
    <source>
        <dbReference type="Proteomes" id="UP000887565"/>
    </source>
</evidence>
<dbReference type="SUPFAM" id="SSF56801">
    <property type="entry name" value="Acetyl-CoA synthetase-like"/>
    <property type="match status" value="1"/>
</dbReference>
<dbReference type="Proteomes" id="UP000887565">
    <property type="component" value="Unplaced"/>
</dbReference>
<evidence type="ECO:0000256" key="1">
    <source>
        <dbReference type="ARBA" id="ARBA00022598"/>
    </source>
</evidence>
<dbReference type="WBParaSite" id="nRc.2.0.1.t18489-RA">
    <property type="protein sequence ID" value="nRc.2.0.1.t18489-RA"/>
    <property type="gene ID" value="nRc.2.0.1.g18489"/>
</dbReference>